<evidence type="ECO:0000313" key="6">
    <source>
        <dbReference type="Proteomes" id="UP000244016"/>
    </source>
</evidence>
<dbReference type="GO" id="GO:0009986">
    <property type="term" value="C:cell surface"/>
    <property type="evidence" value="ECO:0007669"/>
    <property type="project" value="UniProtKB-SubCell"/>
</dbReference>
<evidence type="ECO:0000256" key="3">
    <source>
        <dbReference type="SAM" id="MobiDB-lite"/>
    </source>
</evidence>
<name>A0A2T5GAN6_9BACL</name>
<protein>
    <recommendedName>
        <fullName evidence="7">Prepilin-type N-terminal cleavage/methylation domain-containing protein</fullName>
    </recommendedName>
</protein>
<sequence>MASARTRLRKNAKNAKKVAPETTRISGEERKRGRDGGFGLVEVLAALVLFSLIAVVTLELVGESARLGAISRQKADGLELATAVATVYSTAPPESLENEFQNQAALASASPCSRAPQQGFYRLPQEREVSLKALLRQGTWDEGWEVCTRLEKPHDGVYHLFVHVRGPITHVDYDAYLGGENP</sequence>
<dbReference type="EMBL" id="PEBW01000001">
    <property type="protein sequence ID" value="PTQ53240.1"/>
    <property type="molecule type" value="Genomic_DNA"/>
</dbReference>
<feature type="compositionally biased region" description="Basic residues" evidence="3">
    <location>
        <begin position="1"/>
        <end position="16"/>
    </location>
</feature>
<dbReference type="InterPro" id="IPR012902">
    <property type="entry name" value="N_methyl_site"/>
</dbReference>
<keyword evidence="4" id="KW-0472">Membrane</keyword>
<dbReference type="GO" id="GO:0030420">
    <property type="term" value="P:establishment of competence for transformation"/>
    <property type="evidence" value="ECO:0007669"/>
    <property type="project" value="UniProtKB-KW"/>
</dbReference>
<comment type="subcellular location">
    <subcellularLocation>
        <location evidence="1">Cell surface</location>
    </subcellularLocation>
</comment>
<keyword evidence="2" id="KW-0178">Competence</keyword>
<dbReference type="Pfam" id="PF07963">
    <property type="entry name" value="N_methyl"/>
    <property type="match status" value="1"/>
</dbReference>
<dbReference type="NCBIfam" id="TIGR02532">
    <property type="entry name" value="IV_pilin_GFxxxE"/>
    <property type="match status" value="1"/>
</dbReference>
<keyword evidence="4" id="KW-1133">Transmembrane helix</keyword>
<feature type="transmembrane region" description="Helical" evidence="4">
    <location>
        <begin position="40"/>
        <end position="62"/>
    </location>
</feature>
<keyword evidence="4" id="KW-0812">Transmembrane</keyword>
<feature type="region of interest" description="Disordered" evidence="3">
    <location>
        <begin position="1"/>
        <end position="31"/>
    </location>
</feature>
<dbReference type="Proteomes" id="UP000244016">
    <property type="component" value="Unassembled WGS sequence"/>
</dbReference>
<dbReference type="AlphaFoldDB" id="A0A2T5GAN6"/>
<evidence type="ECO:0000313" key="5">
    <source>
        <dbReference type="EMBL" id="PTQ53240.1"/>
    </source>
</evidence>
<evidence type="ECO:0008006" key="7">
    <source>
        <dbReference type="Google" id="ProtNLM"/>
    </source>
</evidence>
<evidence type="ECO:0000256" key="4">
    <source>
        <dbReference type="SAM" id="Phobius"/>
    </source>
</evidence>
<reference evidence="5 6" key="1">
    <citation type="submission" date="2017-08" db="EMBL/GenBank/DDBJ databases">
        <title>Burning lignite coal seam in the remote Altai Mountains harbors a hydrogen-driven thermophilic microbial community.</title>
        <authorList>
            <person name="Kadnikov V.V."/>
            <person name="Mardanov A.V."/>
            <person name="Ivasenko D."/>
            <person name="Beletsky A.V."/>
            <person name="Karnachuk O.V."/>
            <person name="Ravin N.V."/>
        </authorList>
    </citation>
    <scope>NUCLEOTIDE SEQUENCE [LARGE SCALE GENOMIC DNA]</scope>
    <source>
        <strain evidence="5">AL31</strain>
    </source>
</reference>
<organism evidence="5 6">
    <name type="scientific">Brockia lithotrophica</name>
    <dbReference type="NCBI Taxonomy" id="933949"/>
    <lineage>
        <taxon>Bacteria</taxon>
        <taxon>Bacillati</taxon>
        <taxon>Bacillota</taxon>
        <taxon>Bacilli</taxon>
        <taxon>Bacillales</taxon>
        <taxon>Bacillales Family X. Incertae Sedis</taxon>
        <taxon>Brockia</taxon>
    </lineage>
</organism>
<gene>
    <name evidence="5" type="ORF">BLITH_0320</name>
</gene>
<proteinExistence type="predicted"/>
<evidence type="ECO:0000256" key="2">
    <source>
        <dbReference type="ARBA" id="ARBA00023287"/>
    </source>
</evidence>
<evidence type="ECO:0000256" key="1">
    <source>
        <dbReference type="ARBA" id="ARBA00004241"/>
    </source>
</evidence>
<accession>A0A2T5GAN6</accession>
<comment type="caution">
    <text evidence="5">The sequence shown here is derived from an EMBL/GenBank/DDBJ whole genome shotgun (WGS) entry which is preliminary data.</text>
</comment>